<dbReference type="Proteomes" id="UP000823941">
    <property type="component" value="Chromosome 22"/>
</dbReference>
<gene>
    <name evidence="14" type="ORF">JYU34_016766</name>
</gene>
<dbReference type="InterPro" id="IPR001873">
    <property type="entry name" value="ENaC"/>
</dbReference>
<evidence type="ECO:0000256" key="3">
    <source>
        <dbReference type="ARBA" id="ARBA00022448"/>
    </source>
</evidence>
<evidence type="ECO:0000256" key="4">
    <source>
        <dbReference type="ARBA" id="ARBA00022461"/>
    </source>
</evidence>
<evidence type="ECO:0000256" key="13">
    <source>
        <dbReference type="SAM" id="Phobius"/>
    </source>
</evidence>
<sequence length="343" mass="39007">MGTNSNSAENGTIKNPARYVDEIAFFEGTCYSCLSDCATEDAVCSSAFEKIVSDHRTTCENFFSFCKWNTMPELCCKIFRPVQTEFGTCYTFNNNHVTEKAQFRSTMTTLNPDVLEINAFQDYEAFLHSSDDIPFWNMEYDRRITVPVGSEAHMIFSIVEIVNEPEVSMTSPEVRRCRFSDEVPPEFLSYKFYSYSVCITECRFAAQLALCNCTHHLSPPEYKDRICDIEGLKCLTRNHDTLRSMMIPDGNVSGIECDCLPSCTEPDYNIVSNKLDEPVGQVISSIAWFTLGARPHQRITRQVTRTPLDLVVAMGNCIGLFFGGSILSIIEIVYYLCFRKWHA</sequence>
<evidence type="ECO:0000256" key="1">
    <source>
        <dbReference type="ARBA" id="ARBA00004141"/>
    </source>
</evidence>
<proteinExistence type="inferred from homology"/>
<dbReference type="Pfam" id="PF00858">
    <property type="entry name" value="ASC"/>
    <property type="match status" value="1"/>
</dbReference>
<evidence type="ECO:0000313" key="14">
    <source>
        <dbReference type="EMBL" id="KAG7299758.1"/>
    </source>
</evidence>
<keyword evidence="5 12" id="KW-0812">Transmembrane</keyword>
<evidence type="ECO:0000256" key="10">
    <source>
        <dbReference type="ARBA" id="ARBA00023201"/>
    </source>
</evidence>
<evidence type="ECO:0000256" key="7">
    <source>
        <dbReference type="ARBA" id="ARBA00023053"/>
    </source>
</evidence>
<keyword evidence="9 13" id="KW-0472">Membrane</keyword>
<evidence type="ECO:0000256" key="2">
    <source>
        <dbReference type="ARBA" id="ARBA00007193"/>
    </source>
</evidence>
<evidence type="ECO:0000256" key="6">
    <source>
        <dbReference type="ARBA" id="ARBA00022989"/>
    </source>
</evidence>
<keyword evidence="7" id="KW-0915">Sodium</keyword>
<protein>
    <submittedName>
        <fullName evidence="14">Uncharacterized protein</fullName>
    </submittedName>
</protein>
<evidence type="ECO:0000256" key="9">
    <source>
        <dbReference type="ARBA" id="ARBA00023136"/>
    </source>
</evidence>
<name>A0ABQ7Q3F7_PLUXY</name>
<dbReference type="PANTHER" id="PTHR11690:SF175">
    <property type="entry name" value="PICKPOCKET 13-RELATED"/>
    <property type="match status" value="1"/>
</dbReference>
<keyword evidence="10 12" id="KW-0739">Sodium transport</keyword>
<dbReference type="PANTHER" id="PTHR11690">
    <property type="entry name" value="AMILORIDE-SENSITIVE SODIUM CHANNEL-RELATED"/>
    <property type="match status" value="1"/>
</dbReference>
<keyword evidence="6 13" id="KW-1133">Transmembrane helix</keyword>
<keyword evidence="11 12" id="KW-0407">Ion channel</keyword>
<feature type="transmembrane region" description="Helical" evidence="13">
    <location>
        <begin position="310"/>
        <end position="337"/>
    </location>
</feature>
<dbReference type="Gene3D" id="1.10.287.770">
    <property type="entry name" value="YojJ-like"/>
    <property type="match status" value="1"/>
</dbReference>
<reference evidence="14 15" key="1">
    <citation type="submission" date="2021-06" db="EMBL/GenBank/DDBJ databases">
        <title>A haploid diamondback moth (Plutella xylostella L.) genome assembly resolves 31 chromosomes and identifies a diamide resistance mutation.</title>
        <authorList>
            <person name="Ward C.M."/>
            <person name="Perry K.D."/>
            <person name="Baker G."/>
            <person name="Powis K."/>
            <person name="Heckel D.G."/>
            <person name="Baxter S.W."/>
        </authorList>
    </citation>
    <scope>NUCLEOTIDE SEQUENCE [LARGE SCALE GENOMIC DNA]</scope>
    <source>
        <strain evidence="14 15">LV</strain>
        <tissue evidence="14">Single pupa</tissue>
    </source>
</reference>
<evidence type="ECO:0000313" key="15">
    <source>
        <dbReference type="Proteomes" id="UP000823941"/>
    </source>
</evidence>
<evidence type="ECO:0000256" key="12">
    <source>
        <dbReference type="RuleBase" id="RU000679"/>
    </source>
</evidence>
<comment type="caution">
    <text evidence="14">The sequence shown here is derived from an EMBL/GenBank/DDBJ whole genome shotgun (WGS) entry which is preliminary data.</text>
</comment>
<evidence type="ECO:0000256" key="8">
    <source>
        <dbReference type="ARBA" id="ARBA00023065"/>
    </source>
</evidence>
<evidence type="ECO:0000256" key="11">
    <source>
        <dbReference type="ARBA" id="ARBA00023303"/>
    </source>
</evidence>
<organism evidence="14 15">
    <name type="scientific">Plutella xylostella</name>
    <name type="common">Diamondback moth</name>
    <name type="synonym">Plutella maculipennis</name>
    <dbReference type="NCBI Taxonomy" id="51655"/>
    <lineage>
        <taxon>Eukaryota</taxon>
        <taxon>Metazoa</taxon>
        <taxon>Ecdysozoa</taxon>
        <taxon>Arthropoda</taxon>
        <taxon>Hexapoda</taxon>
        <taxon>Insecta</taxon>
        <taxon>Pterygota</taxon>
        <taxon>Neoptera</taxon>
        <taxon>Endopterygota</taxon>
        <taxon>Lepidoptera</taxon>
        <taxon>Glossata</taxon>
        <taxon>Ditrysia</taxon>
        <taxon>Yponomeutoidea</taxon>
        <taxon>Plutellidae</taxon>
        <taxon>Plutella</taxon>
    </lineage>
</organism>
<keyword evidence="4 12" id="KW-0894">Sodium channel</keyword>
<keyword evidence="15" id="KW-1185">Reference proteome</keyword>
<comment type="similarity">
    <text evidence="2 12">Belongs to the amiloride-sensitive sodium channel (TC 1.A.6) family.</text>
</comment>
<evidence type="ECO:0000256" key="5">
    <source>
        <dbReference type="ARBA" id="ARBA00022692"/>
    </source>
</evidence>
<dbReference type="Gene3D" id="2.60.470.10">
    <property type="entry name" value="Acid-sensing ion channels like domains"/>
    <property type="match status" value="1"/>
</dbReference>
<keyword evidence="3 12" id="KW-0813">Transport</keyword>
<accession>A0ABQ7Q3F7</accession>
<dbReference type="EMBL" id="JAHIBW010000022">
    <property type="protein sequence ID" value="KAG7299758.1"/>
    <property type="molecule type" value="Genomic_DNA"/>
</dbReference>
<comment type="subcellular location">
    <subcellularLocation>
        <location evidence="1">Membrane</location>
        <topology evidence="1">Multi-pass membrane protein</topology>
    </subcellularLocation>
</comment>
<keyword evidence="8 12" id="KW-0406">Ion transport</keyword>